<dbReference type="InterPro" id="IPR014001">
    <property type="entry name" value="Helicase_ATP-bd"/>
</dbReference>
<dbReference type="AlphaFoldDB" id="A0A0F7CKX7"/>
<dbReference type="KEGG" id="thf:MA03_02890"/>
<dbReference type="InterPro" id="IPR006474">
    <property type="entry name" value="Helicase_Cas3_CRISPR-ass_core"/>
</dbReference>
<evidence type="ECO:0000256" key="5">
    <source>
        <dbReference type="ARBA" id="ARBA00023118"/>
    </source>
</evidence>
<dbReference type="GO" id="GO:0016787">
    <property type="term" value="F:hydrolase activity"/>
    <property type="evidence" value="ECO:0007669"/>
    <property type="project" value="UniProtKB-KW"/>
</dbReference>
<evidence type="ECO:0000256" key="4">
    <source>
        <dbReference type="ARBA" id="ARBA00022840"/>
    </source>
</evidence>
<dbReference type="Proteomes" id="UP000067434">
    <property type="component" value="Chromosome"/>
</dbReference>
<dbReference type="SMART" id="SM00487">
    <property type="entry name" value="DEXDc"/>
    <property type="match status" value="1"/>
</dbReference>
<dbReference type="NCBIfam" id="TIGR01587">
    <property type="entry name" value="cas3_core"/>
    <property type="match status" value="1"/>
</dbReference>
<keyword evidence="1" id="KW-0547">Nucleotide-binding</keyword>
<dbReference type="PATRIC" id="fig|1550241.5.peg.607"/>
<evidence type="ECO:0000313" key="8">
    <source>
        <dbReference type="Proteomes" id="UP000067434"/>
    </source>
</evidence>
<keyword evidence="5" id="KW-0051">Antiviral defense</keyword>
<name>A0A0F7CKX7_9CREN</name>
<evidence type="ECO:0000256" key="2">
    <source>
        <dbReference type="ARBA" id="ARBA00022801"/>
    </source>
</evidence>
<protein>
    <recommendedName>
        <fullName evidence="6">Helicase ATP-binding domain-containing protein</fullName>
    </recommendedName>
</protein>
<dbReference type="HOGENOM" id="CLU_031100_1_0_2"/>
<reference evidence="7 8" key="1">
    <citation type="journal article" date="2015" name="Stand. Genomic Sci.">
        <title>Complete genome sequence of and proposal of Thermofilum uzonense sp. nov. a novel hyperthermophilic crenarchaeon and emended description of the genus Thermofilum.</title>
        <authorList>
            <person name="Toshchakov S.V."/>
            <person name="Korzhenkov A.A."/>
            <person name="Samarov N.I."/>
            <person name="Mazunin I.O."/>
            <person name="Mozhey O.I."/>
            <person name="Shmyr I.S."/>
            <person name="Derbikova K.S."/>
            <person name="Taranov E.A."/>
            <person name="Dominova I.N."/>
            <person name="Bonch-Osmolovskaya E.A."/>
            <person name="Patrushev M.V."/>
            <person name="Podosokorskaya O.A."/>
            <person name="Kublanov I.V."/>
        </authorList>
    </citation>
    <scope>NUCLEOTIDE SEQUENCE [LARGE SCALE GENOMIC DNA]</scope>
    <source>
        <strain evidence="7 8">1807-2</strain>
    </source>
</reference>
<dbReference type="GO" id="GO:0005524">
    <property type="term" value="F:ATP binding"/>
    <property type="evidence" value="ECO:0007669"/>
    <property type="project" value="UniProtKB-KW"/>
</dbReference>
<dbReference type="GO" id="GO:0003676">
    <property type="term" value="F:nucleic acid binding"/>
    <property type="evidence" value="ECO:0007669"/>
    <property type="project" value="InterPro"/>
</dbReference>
<dbReference type="Gene3D" id="3.40.50.300">
    <property type="entry name" value="P-loop containing nucleotide triphosphate hydrolases"/>
    <property type="match status" value="2"/>
</dbReference>
<dbReference type="SUPFAM" id="SSF52540">
    <property type="entry name" value="P-loop containing nucleoside triphosphate hydrolases"/>
    <property type="match status" value="1"/>
</dbReference>
<sequence>MSIVNSLGIVNQFIRETTPHAVASRPYLEYVVKEIETTPVSGEGRGHAFFVSAPTGYGKTSLSLALSHAYLSSGYKTIISYPLRSLIEDQRSKFAAYYRWLGKEGIVGARMMGLRESPYLVHPVVLTTIDTFTLVSLGLAPEDISKVYSETSMGHFLFSWGSSWLSTQIFDEVHLLFDTTKSLSVLIALLKLGLNVFSSNMFFLSATLPNVYLSKIKSHLGKAAGNVKVIDFRGDLDPGFIKERRGKKYKINLLSLSSQRKNEEIKGILQSAPFTRALVVFNTVEDAVAFYSSLTSPNKVLLHSRFTNDDKNKKLEMIKKAAQVSNGKFIIVATQAIEAGVDISSDLIITELAPASSLIQRFGRFLRRENEACMDPNTCAYVWYEEEEIEGNKRGNYKVYDADLVRRTRDYLEHNPDINLHIDYGGLLSSVYRGGDARVDQDYIDHIVYVFGHLLTASKTALDLLLKKEGSLVRDGSLFMAESRNGFKVPVDFNIIRKHCVGEKCPQSLKAALDMVLSGGVEGEGAVFKVSCDYDPEIGLVCPG</sequence>
<keyword evidence="3" id="KW-0347">Helicase</keyword>
<dbReference type="InterPro" id="IPR054712">
    <property type="entry name" value="Cas3-like_dom"/>
</dbReference>
<evidence type="ECO:0000256" key="3">
    <source>
        <dbReference type="ARBA" id="ARBA00022806"/>
    </source>
</evidence>
<dbReference type="Pfam" id="PF22590">
    <property type="entry name" value="Cas3-like_C_2"/>
    <property type="match status" value="1"/>
</dbReference>
<dbReference type="Pfam" id="PF00270">
    <property type="entry name" value="DEAD"/>
    <property type="match status" value="1"/>
</dbReference>
<dbReference type="OrthoDB" id="43851at2157"/>
<keyword evidence="4" id="KW-0067">ATP-binding</keyword>
<dbReference type="GO" id="GO:0140097">
    <property type="term" value="F:catalytic activity, acting on DNA"/>
    <property type="evidence" value="ECO:0007669"/>
    <property type="project" value="UniProtKB-ARBA"/>
</dbReference>
<dbReference type="InterPro" id="IPR027417">
    <property type="entry name" value="P-loop_NTPase"/>
</dbReference>
<dbReference type="RefSeq" id="WP_052883835.1">
    <property type="nucleotide sequence ID" value="NZ_CP009961.1"/>
</dbReference>
<keyword evidence="8" id="KW-1185">Reference proteome</keyword>
<accession>A0A0F7CKX7</accession>
<evidence type="ECO:0000313" key="7">
    <source>
        <dbReference type="EMBL" id="AKG38431.1"/>
    </source>
</evidence>
<dbReference type="GO" id="GO:0051607">
    <property type="term" value="P:defense response to virus"/>
    <property type="evidence" value="ECO:0007669"/>
    <property type="project" value="UniProtKB-KW"/>
</dbReference>
<dbReference type="EMBL" id="CP009961">
    <property type="protein sequence ID" value="AKG38431.1"/>
    <property type="molecule type" value="Genomic_DNA"/>
</dbReference>
<gene>
    <name evidence="7" type="ORF">MA03_02890</name>
</gene>
<evidence type="ECO:0000259" key="6">
    <source>
        <dbReference type="PROSITE" id="PS51192"/>
    </source>
</evidence>
<evidence type="ECO:0000256" key="1">
    <source>
        <dbReference type="ARBA" id="ARBA00022741"/>
    </source>
</evidence>
<organism evidence="7 8">
    <name type="scientific">Infirmifilum uzonense</name>
    <dbReference type="NCBI Taxonomy" id="1550241"/>
    <lineage>
        <taxon>Archaea</taxon>
        <taxon>Thermoproteota</taxon>
        <taxon>Thermoprotei</taxon>
        <taxon>Thermofilales</taxon>
        <taxon>Thermofilaceae</taxon>
        <taxon>Infirmifilum</taxon>
    </lineage>
</organism>
<proteinExistence type="predicted"/>
<keyword evidence="2" id="KW-0378">Hydrolase</keyword>
<feature type="domain" description="Helicase ATP-binding" evidence="6">
    <location>
        <begin position="40"/>
        <end position="226"/>
    </location>
</feature>
<dbReference type="PROSITE" id="PS51192">
    <property type="entry name" value="HELICASE_ATP_BIND_1"/>
    <property type="match status" value="1"/>
</dbReference>
<dbReference type="STRING" id="1550241.MA03_02890"/>
<dbReference type="GO" id="GO:0004386">
    <property type="term" value="F:helicase activity"/>
    <property type="evidence" value="ECO:0007669"/>
    <property type="project" value="UniProtKB-KW"/>
</dbReference>
<dbReference type="GeneID" id="25401143"/>
<dbReference type="InterPro" id="IPR011545">
    <property type="entry name" value="DEAD/DEAH_box_helicase_dom"/>
</dbReference>